<dbReference type="InterPro" id="IPR040442">
    <property type="entry name" value="Pyrv_kinase-like_dom_sf"/>
</dbReference>
<sequence>MLVVKQNYGGFMAKLTLKDLFEAKGKRHLTQVFVRTPNEAAACEEAGIDMLVAAELHDGQSSDYVGIRKAAPNTFLTIGLAVNTYPSHAEVLRNAYRLMGVGADTLYCGYGIPTIKALADEYIPVVGHVGLVPYRNSPFGGMKAVGKTSAEALRVYELTKQYEDAGAVGVEMEVVPAQVATEISKRTKMLIIGMGAGVNCDVQYLFATDILGDNEGHVPRHSKVYRDFKSEYHRLHRESVAAFKEFRSDVLTGSYPSAQNDVSIDKRELTAFLKAIKLSR</sequence>
<dbReference type="AlphaFoldDB" id="A0A6J6MRI0"/>
<comment type="similarity">
    <text evidence="1">Belongs to the PanB family.</text>
</comment>
<gene>
    <name evidence="4" type="ORF">UFOPK2292_01151</name>
</gene>
<organism evidence="4">
    <name type="scientific">freshwater metagenome</name>
    <dbReference type="NCBI Taxonomy" id="449393"/>
    <lineage>
        <taxon>unclassified sequences</taxon>
        <taxon>metagenomes</taxon>
        <taxon>ecological metagenomes</taxon>
    </lineage>
</organism>
<dbReference type="InterPro" id="IPR003700">
    <property type="entry name" value="Pantoate_hydroxy_MeTrfase"/>
</dbReference>
<evidence type="ECO:0000256" key="2">
    <source>
        <dbReference type="ARBA" id="ARBA00012618"/>
    </source>
</evidence>
<protein>
    <recommendedName>
        <fullName evidence="2">3-methyl-2-oxobutanoate hydroxymethyltransferase</fullName>
        <ecNumber evidence="2">2.1.2.11</ecNumber>
    </recommendedName>
</protein>
<evidence type="ECO:0000313" key="4">
    <source>
        <dbReference type="EMBL" id="CAB4676921.1"/>
    </source>
</evidence>
<dbReference type="GO" id="GO:0003864">
    <property type="term" value="F:3-methyl-2-oxobutanoate hydroxymethyltransferase activity"/>
    <property type="evidence" value="ECO:0007669"/>
    <property type="project" value="UniProtKB-EC"/>
</dbReference>
<dbReference type="PANTHER" id="PTHR20881">
    <property type="entry name" value="3-METHYL-2-OXOBUTANOATE HYDROXYMETHYLTRANSFERASE"/>
    <property type="match status" value="1"/>
</dbReference>
<dbReference type="Gene3D" id="3.20.20.60">
    <property type="entry name" value="Phosphoenolpyruvate-binding domains"/>
    <property type="match status" value="1"/>
</dbReference>
<dbReference type="EMBL" id="CAEZWU010000191">
    <property type="protein sequence ID" value="CAB4676921.1"/>
    <property type="molecule type" value="Genomic_DNA"/>
</dbReference>
<evidence type="ECO:0000256" key="3">
    <source>
        <dbReference type="ARBA" id="ARBA00022679"/>
    </source>
</evidence>
<dbReference type="EC" id="2.1.2.11" evidence="2"/>
<dbReference type="InterPro" id="IPR015813">
    <property type="entry name" value="Pyrv/PenolPyrv_kinase-like_dom"/>
</dbReference>
<name>A0A6J6MRI0_9ZZZZ</name>
<evidence type="ECO:0000256" key="1">
    <source>
        <dbReference type="ARBA" id="ARBA00008676"/>
    </source>
</evidence>
<dbReference type="SUPFAM" id="SSF51621">
    <property type="entry name" value="Phosphoenolpyruvate/pyruvate domain"/>
    <property type="match status" value="1"/>
</dbReference>
<reference evidence="4" key="1">
    <citation type="submission" date="2020-05" db="EMBL/GenBank/DDBJ databases">
        <authorList>
            <person name="Chiriac C."/>
            <person name="Salcher M."/>
            <person name="Ghai R."/>
            <person name="Kavagutti S V."/>
        </authorList>
    </citation>
    <scope>NUCLEOTIDE SEQUENCE</scope>
</reference>
<keyword evidence="3" id="KW-0808">Transferase</keyword>
<dbReference type="GO" id="GO:0015940">
    <property type="term" value="P:pantothenate biosynthetic process"/>
    <property type="evidence" value="ECO:0007669"/>
    <property type="project" value="InterPro"/>
</dbReference>
<dbReference type="PANTHER" id="PTHR20881:SF0">
    <property type="entry name" value="3-METHYL-2-OXOBUTANOATE HYDROXYMETHYLTRANSFERASE"/>
    <property type="match status" value="1"/>
</dbReference>
<proteinExistence type="inferred from homology"/>
<dbReference type="GO" id="GO:0000287">
    <property type="term" value="F:magnesium ion binding"/>
    <property type="evidence" value="ECO:0007669"/>
    <property type="project" value="TreeGrafter"/>
</dbReference>
<dbReference type="Pfam" id="PF02548">
    <property type="entry name" value="Pantoate_transf"/>
    <property type="match status" value="1"/>
</dbReference>
<accession>A0A6J6MRI0</accession>